<dbReference type="InterPro" id="IPR050638">
    <property type="entry name" value="AA-Vitamin_Transporters"/>
</dbReference>
<evidence type="ECO:0000256" key="2">
    <source>
        <dbReference type="ARBA" id="ARBA00022475"/>
    </source>
</evidence>
<proteinExistence type="predicted"/>
<evidence type="ECO:0000313" key="9">
    <source>
        <dbReference type="Proteomes" id="UP000178372"/>
    </source>
</evidence>
<comment type="subcellular location">
    <subcellularLocation>
        <location evidence="1">Cell membrane</location>
        <topology evidence="1">Multi-pass membrane protein</topology>
    </subcellularLocation>
</comment>
<gene>
    <name evidence="8" type="ORF">A2690_02870</name>
</gene>
<dbReference type="AlphaFoldDB" id="A0A1F7G7Y7"/>
<evidence type="ECO:0000313" key="8">
    <source>
        <dbReference type="EMBL" id="OGK15029.1"/>
    </source>
</evidence>
<evidence type="ECO:0000256" key="1">
    <source>
        <dbReference type="ARBA" id="ARBA00004651"/>
    </source>
</evidence>
<feature type="domain" description="EamA" evidence="7">
    <location>
        <begin position="6"/>
        <end position="140"/>
    </location>
</feature>
<keyword evidence="4 6" id="KW-1133">Transmembrane helix</keyword>
<reference evidence="8 9" key="1">
    <citation type="journal article" date="2016" name="Nat. Commun.">
        <title>Thousands of microbial genomes shed light on interconnected biogeochemical processes in an aquifer system.</title>
        <authorList>
            <person name="Anantharaman K."/>
            <person name="Brown C.T."/>
            <person name="Hug L.A."/>
            <person name="Sharon I."/>
            <person name="Castelle C.J."/>
            <person name="Probst A.J."/>
            <person name="Thomas B.C."/>
            <person name="Singh A."/>
            <person name="Wilkins M.J."/>
            <person name="Karaoz U."/>
            <person name="Brodie E.L."/>
            <person name="Williams K.H."/>
            <person name="Hubbard S.S."/>
            <person name="Banfield J.F."/>
        </authorList>
    </citation>
    <scope>NUCLEOTIDE SEQUENCE [LARGE SCALE GENOMIC DNA]</scope>
</reference>
<dbReference type="Pfam" id="PF00892">
    <property type="entry name" value="EamA"/>
    <property type="match status" value="2"/>
</dbReference>
<dbReference type="PANTHER" id="PTHR32322:SF18">
    <property type="entry name" value="S-ADENOSYLMETHIONINE_S-ADENOSYLHOMOCYSTEINE TRANSPORTER"/>
    <property type="match status" value="1"/>
</dbReference>
<dbReference type="InterPro" id="IPR000620">
    <property type="entry name" value="EamA_dom"/>
</dbReference>
<dbReference type="EMBL" id="MFZF01000036">
    <property type="protein sequence ID" value="OGK15029.1"/>
    <property type="molecule type" value="Genomic_DNA"/>
</dbReference>
<feature type="transmembrane region" description="Helical" evidence="6">
    <location>
        <begin position="34"/>
        <end position="52"/>
    </location>
</feature>
<evidence type="ECO:0000256" key="3">
    <source>
        <dbReference type="ARBA" id="ARBA00022692"/>
    </source>
</evidence>
<name>A0A1F7G7Y7_9BACT</name>
<comment type="caution">
    <text evidence="8">The sequence shown here is derived from an EMBL/GenBank/DDBJ whole genome shotgun (WGS) entry which is preliminary data.</text>
</comment>
<sequence length="286" mass="31939">MHLNKALPFVLLSSLTYASVIILTRFIMSDGGDPFTVVLWAFLIESPLWIYLFKKHFREFKTLTSKAIQLLIIRGLINTIGINIIEMFALKFSPATNYAFLYRTVIIFTIVFAAIFLHEKLTRKKIFLALTLLFGSYLLLSKEGVFSFTVGDGFTIIEAAFAAFGNNVVGKKLTQYMHADLASSASFLAGMIPLFFIVVLKSGFHIPQNMGLITLLSLSSIIFTLALFRGYKYASASYVTMILSFTPVFVTIAAFFLFKEILLPIQIIGGIIIITSGVLVHKLRVL</sequence>
<evidence type="ECO:0000256" key="4">
    <source>
        <dbReference type="ARBA" id="ARBA00022989"/>
    </source>
</evidence>
<dbReference type="Proteomes" id="UP000178372">
    <property type="component" value="Unassembled WGS sequence"/>
</dbReference>
<keyword evidence="3 6" id="KW-0812">Transmembrane</keyword>
<feature type="transmembrane region" description="Helical" evidence="6">
    <location>
        <begin position="181"/>
        <end position="200"/>
    </location>
</feature>
<feature type="transmembrane region" description="Helical" evidence="6">
    <location>
        <begin position="72"/>
        <end position="92"/>
    </location>
</feature>
<accession>A0A1F7G7Y7</accession>
<keyword evidence="5 6" id="KW-0472">Membrane</keyword>
<feature type="transmembrane region" description="Helical" evidence="6">
    <location>
        <begin position="98"/>
        <end position="117"/>
    </location>
</feature>
<evidence type="ECO:0000256" key="5">
    <source>
        <dbReference type="ARBA" id="ARBA00023136"/>
    </source>
</evidence>
<dbReference type="PANTHER" id="PTHR32322">
    <property type="entry name" value="INNER MEMBRANE TRANSPORTER"/>
    <property type="match status" value="1"/>
</dbReference>
<feature type="transmembrane region" description="Helical" evidence="6">
    <location>
        <begin position="263"/>
        <end position="280"/>
    </location>
</feature>
<feature type="transmembrane region" description="Helical" evidence="6">
    <location>
        <begin position="212"/>
        <end position="231"/>
    </location>
</feature>
<dbReference type="InterPro" id="IPR037185">
    <property type="entry name" value="EmrE-like"/>
</dbReference>
<feature type="transmembrane region" description="Helical" evidence="6">
    <location>
        <begin position="238"/>
        <end position="257"/>
    </location>
</feature>
<feature type="domain" description="EamA" evidence="7">
    <location>
        <begin position="156"/>
        <end position="279"/>
    </location>
</feature>
<dbReference type="GO" id="GO:0005886">
    <property type="term" value="C:plasma membrane"/>
    <property type="evidence" value="ECO:0007669"/>
    <property type="project" value="UniProtKB-SubCell"/>
</dbReference>
<evidence type="ECO:0000259" key="7">
    <source>
        <dbReference type="Pfam" id="PF00892"/>
    </source>
</evidence>
<organism evidence="8 9">
    <name type="scientific">Candidatus Roizmanbacteria bacterium RIFCSPHIGHO2_01_FULL_39_12b</name>
    <dbReference type="NCBI Taxonomy" id="1802030"/>
    <lineage>
        <taxon>Bacteria</taxon>
        <taxon>Candidatus Roizmaniibacteriota</taxon>
    </lineage>
</organism>
<keyword evidence="2" id="KW-1003">Cell membrane</keyword>
<dbReference type="SUPFAM" id="SSF103481">
    <property type="entry name" value="Multidrug resistance efflux transporter EmrE"/>
    <property type="match status" value="2"/>
</dbReference>
<evidence type="ECO:0000256" key="6">
    <source>
        <dbReference type="SAM" id="Phobius"/>
    </source>
</evidence>
<protein>
    <recommendedName>
        <fullName evidence="7">EamA domain-containing protein</fullName>
    </recommendedName>
</protein>